<feature type="compositionally biased region" description="Basic residues" evidence="1">
    <location>
        <begin position="951"/>
        <end position="960"/>
    </location>
</feature>
<evidence type="ECO:0000256" key="1">
    <source>
        <dbReference type="SAM" id="MobiDB-lite"/>
    </source>
</evidence>
<sequence>MSSEIPVRSYLSGTTDRYSESPSYTGTFTSDQSPYSKRSDGVASAAAMAAVSRQPSERSNAPTPITVNKYQYRPRKTPLTPPISPTQASQQYVKNPEKQEWPVERYFTSPREPPSPPRHELNGQESESRYHVDSNNIVFPKTLRHQQDTEAPLTESPTKFGFLRRSLTGKRQTSPSPPRHEFNVSEPASTYHTASNNIAFPKTLRRQQEQDVPRAEAPSAQQAESQPSKQGFFRRSLTTKRQQPRAVSRDELHGEEEEPRYHRESNNIFFPKTLRQPLQEPEKTTEAPQAGGMPPNPPSNMQRVGGMQQQPPRSPETYRTSPSLGRQVGSPAMGRHTGLANKTLRRSRPQQQPQPRPQSSYMPLSGRSLRPEESRGLGPRSMQTAPREIPRPTNMAEITPSAYEQFQGEEGRPRRTVTTDVRTTQLPAVTHEHIKPTAHHINTKEYTREIHNHDVYNRILPVRDTEVRPTRHFAPSPTESGRLVEIPAPDEKRGGAQATVAPISMEMASNTTCTKDVSARLHDPSDNTIPFPSVTHQSQEEALALSRQHNLEMEQQGRQLVSEKSYTLPDGTMRTESVWRYQPTMKAPVQEITETISRPPGAARPMSPAIADRGGQRAAPSRAPGPSDYTIGKGRQEQFHPSVVSEWDQVSKPSPSPSVKAQAARGYARGIPDETGVQDYRRGKEQYTETEPISQRPARPSPSRASPKPGNQRSLLSAITSTVMPQKTVHRGTPQPPGQFEDLDSGSDYSSVQSEQPTPTAAPEKKRRPSGELLPGGIWRRHSLVIPAGIVRNGNSLMGAGMLMADREREEELAMHRLKKASKAEADRVSALEGGPPSLQNKHEMEKLTRRKTEERQREASLNEDIQKLLVAEATLEQERVGASKLDEGISKLERQADEIIKKEDELEAEIDESRRRRISLLKEAESEHQKAQALQSSKQRGVREPSRVLQAHRRRRSSLLHHADDEQQRTISLQEKKEDTLAKMDQRNAKARQDLDTTLDEAVLADEGRQEEVQVNKFLSDEVQKQKQKENLARQGKAPAAKGFTMAPPSSDLQGTTHYDSKYHATEPEAEDSGWTEVVKPRHGHAKEAARGNGTQKLPAQRQNGSTNHNGQAKRGISTVQQKLPSPPNTQLPQPPGSVGTGYGAPGGSSSSQPRSWANIAASRPL</sequence>
<evidence type="ECO:0000313" key="2">
    <source>
        <dbReference type="EMBL" id="OBT95658.1"/>
    </source>
</evidence>
<feature type="compositionally biased region" description="Low complexity" evidence="1">
    <location>
        <begin position="349"/>
        <end position="360"/>
    </location>
</feature>
<feature type="compositionally biased region" description="Basic and acidic residues" evidence="1">
    <location>
        <begin position="962"/>
        <end position="994"/>
    </location>
</feature>
<feature type="compositionally biased region" description="Pro residues" evidence="1">
    <location>
        <begin position="1126"/>
        <end position="1137"/>
    </location>
</feature>
<dbReference type="Proteomes" id="UP000091956">
    <property type="component" value="Unassembled WGS sequence"/>
</dbReference>
<feature type="compositionally biased region" description="Polar residues" evidence="1">
    <location>
        <begin position="747"/>
        <end position="759"/>
    </location>
</feature>
<feature type="compositionally biased region" description="Basic and acidic residues" evidence="1">
    <location>
        <begin position="1022"/>
        <end position="1033"/>
    </location>
</feature>
<feature type="compositionally biased region" description="Polar residues" evidence="1">
    <location>
        <begin position="299"/>
        <end position="324"/>
    </location>
</feature>
<dbReference type="EMBL" id="KV460234">
    <property type="protein sequence ID" value="OBT95658.1"/>
    <property type="molecule type" value="Genomic_DNA"/>
</dbReference>
<gene>
    <name evidence="2" type="ORF">VE01_05946</name>
</gene>
<feature type="compositionally biased region" description="Low complexity" evidence="1">
    <location>
        <begin position="696"/>
        <end position="707"/>
    </location>
</feature>
<reference evidence="3" key="2">
    <citation type="journal article" date="2018" name="Nat. Commun.">
        <title>Extreme sensitivity to ultraviolet light in the fungal pathogen causing white-nose syndrome of bats.</title>
        <authorList>
            <person name="Palmer J.M."/>
            <person name="Drees K.P."/>
            <person name="Foster J.T."/>
            <person name="Lindner D.L."/>
        </authorList>
    </citation>
    <scope>NUCLEOTIDE SEQUENCE [LARGE SCALE GENOMIC DNA]</scope>
    <source>
        <strain evidence="3">UAMH 10579</strain>
    </source>
</reference>
<dbReference type="PANTHER" id="PTHR38703">
    <property type="entry name" value="CHROMOSOME 8, WHOLE GENOME SHOTGUN SEQUENCE"/>
    <property type="match status" value="1"/>
</dbReference>
<feature type="region of interest" description="Disordered" evidence="1">
    <location>
        <begin position="1022"/>
        <end position="1167"/>
    </location>
</feature>
<dbReference type="GeneID" id="28839332"/>
<feature type="compositionally biased region" description="Polar residues" evidence="1">
    <location>
        <begin position="186"/>
        <end position="198"/>
    </location>
</feature>
<dbReference type="PANTHER" id="PTHR38703:SF1">
    <property type="entry name" value="ALLERGEN"/>
    <property type="match status" value="1"/>
</dbReference>
<dbReference type="RefSeq" id="XP_018129391.1">
    <property type="nucleotide sequence ID" value="XM_018275404.2"/>
</dbReference>
<proteinExistence type="predicted"/>
<feature type="compositionally biased region" description="Basic and acidic residues" evidence="1">
    <location>
        <begin position="922"/>
        <end position="931"/>
    </location>
</feature>
<feature type="compositionally biased region" description="Polar residues" evidence="1">
    <location>
        <begin position="11"/>
        <end position="36"/>
    </location>
</feature>
<feature type="region of interest" description="Disordered" evidence="1">
    <location>
        <begin position="822"/>
        <end position="860"/>
    </location>
</feature>
<evidence type="ECO:0000313" key="3">
    <source>
        <dbReference type="Proteomes" id="UP000091956"/>
    </source>
</evidence>
<accession>A0A1B8GIM0</accession>
<protein>
    <submittedName>
        <fullName evidence="2">Uncharacterized protein</fullName>
    </submittedName>
</protein>
<feature type="compositionally biased region" description="Polar residues" evidence="1">
    <location>
        <begin position="53"/>
        <end position="69"/>
    </location>
</feature>
<feature type="compositionally biased region" description="Basic and acidic residues" evidence="1">
    <location>
        <begin position="117"/>
        <end position="132"/>
    </location>
</feature>
<dbReference type="AlphaFoldDB" id="A0A1B8GIM0"/>
<feature type="compositionally biased region" description="Low complexity" evidence="1">
    <location>
        <begin position="215"/>
        <end position="228"/>
    </location>
</feature>
<reference evidence="2 3" key="1">
    <citation type="submission" date="2016-03" db="EMBL/GenBank/DDBJ databases">
        <title>Comparative genomics of Pseudogymnoascus destructans, the fungus causing white-nose syndrome of bats.</title>
        <authorList>
            <person name="Palmer J.M."/>
            <person name="Drees K.P."/>
            <person name="Foster J.T."/>
            <person name="Lindner D.L."/>
        </authorList>
    </citation>
    <scope>NUCLEOTIDE SEQUENCE [LARGE SCALE GENOMIC DNA]</scope>
    <source>
        <strain evidence="2 3">UAMH 10579</strain>
    </source>
</reference>
<organism evidence="2 3">
    <name type="scientific">Pseudogymnoascus verrucosus</name>
    <dbReference type="NCBI Taxonomy" id="342668"/>
    <lineage>
        <taxon>Eukaryota</taxon>
        <taxon>Fungi</taxon>
        <taxon>Dikarya</taxon>
        <taxon>Ascomycota</taxon>
        <taxon>Pezizomycotina</taxon>
        <taxon>Leotiomycetes</taxon>
        <taxon>Thelebolales</taxon>
        <taxon>Thelebolaceae</taxon>
        <taxon>Pseudogymnoascus</taxon>
    </lineage>
</organism>
<feature type="compositionally biased region" description="Low complexity" evidence="1">
    <location>
        <begin position="42"/>
        <end position="52"/>
    </location>
</feature>
<feature type="region of interest" description="Disordered" evidence="1">
    <location>
        <begin position="922"/>
        <end position="994"/>
    </location>
</feature>
<name>A0A1B8GIM0_9PEZI</name>
<feature type="compositionally biased region" description="Polar residues" evidence="1">
    <location>
        <begin position="1094"/>
        <end position="1112"/>
    </location>
</feature>
<feature type="compositionally biased region" description="Basic and acidic residues" evidence="1">
    <location>
        <begin position="841"/>
        <end position="860"/>
    </location>
</feature>
<feature type="compositionally biased region" description="Polar residues" evidence="1">
    <location>
        <begin position="709"/>
        <end position="725"/>
    </location>
</feature>
<keyword evidence="3" id="KW-1185">Reference proteome</keyword>
<feature type="region of interest" description="Disordered" evidence="1">
    <location>
        <begin position="1"/>
        <end position="388"/>
    </location>
</feature>
<feature type="compositionally biased region" description="Low complexity" evidence="1">
    <location>
        <begin position="650"/>
        <end position="664"/>
    </location>
</feature>
<dbReference type="OrthoDB" id="5325276at2759"/>
<feature type="region of interest" description="Disordered" evidence="1">
    <location>
        <begin position="595"/>
        <end position="775"/>
    </location>
</feature>